<reference evidence="2 3" key="1">
    <citation type="submission" date="2017-06" db="EMBL/GenBank/DDBJ databases">
        <title>Genome sequencing of cyanobaciteial culture collection at National Institute for Environmental Studies (NIES).</title>
        <authorList>
            <person name="Hirose Y."/>
            <person name="Shimura Y."/>
            <person name="Fujisawa T."/>
            <person name="Nakamura Y."/>
            <person name="Kawachi M."/>
        </authorList>
    </citation>
    <scope>NUCLEOTIDE SEQUENCE [LARGE SCALE GENOMIC DNA]</scope>
    <source>
        <strain evidence="2 3">NIES-2135</strain>
    </source>
</reference>
<evidence type="ECO:0000313" key="3">
    <source>
        <dbReference type="Proteomes" id="UP000217895"/>
    </source>
</evidence>
<feature type="transmembrane region" description="Helical" evidence="1">
    <location>
        <begin position="7"/>
        <end position="25"/>
    </location>
</feature>
<sequence length="222" mass="24779">MMARSQVLWLIWVGFIVYVLFFAPPTAADTFQPLLSGHLLSINPVLIAMFSLVGIWLLIYSCLIFVDGRMQSIPAWAFMLAAIATGVIGLIPYLALRQPNQSFEGEKDSWIAILDAQKTGIILTISTIVLVVYAIAWGDWTGFAQEFMTNRFVHGMTLANGLFCLLFPYPTLLEDDMARRGLTADSQLSRIAWIPLLGALVYLCLRPPMLVHRSLSRDALLK</sequence>
<dbReference type="EMBL" id="AP018203">
    <property type="protein sequence ID" value="BAY53672.1"/>
    <property type="molecule type" value="Genomic_DNA"/>
</dbReference>
<gene>
    <name evidence="2" type="ORF">NIES2135_04820</name>
</gene>
<dbReference type="Proteomes" id="UP000217895">
    <property type="component" value="Chromosome"/>
</dbReference>
<feature type="transmembrane region" description="Helical" evidence="1">
    <location>
        <begin position="45"/>
        <end position="66"/>
    </location>
</feature>
<evidence type="ECO:0008006" key="4">
    <source>
        <dbReference type="Google" id="ProtNLM"/>
    </source>
</evidence>
<name>A0A1Z4JA92_LEPBY</name>
<protein>
    <recommendedName>
        <fullName evidence="4">DUF2834 domain-containing protein</fullName>
    </recommendedName>
</protein>
<keyword evidence="1" id="KW-0812">Transmembrane</keyword>
<organism evidence="2 3">
    <name type="scientific">Leptolyngbya boryana NIES-2135</name>
    <dbReference type="NCBI Taxonomy" id="1973484"/>
    <lineage>
        <taxon>Bacteria</taxon>
        <taxon>Bacillati</taxon>
        <taxon>Cyanobacteriota</taxon>
        <taxon>Cyanophyceae</taxon>
        <taxon>Leptolyngbyales</taxon>
        <taxon>Leptolyngbyaceae</taxon>
        <taxon>Leptolyngbya group</taxon>
        <taxon>Leptolyngbya</taxon>
    </lineage>
</organism>
<dbReference type="PANTHER" id="PTHR36009:SF3">
    <property type="entry name" value="TRANSMEMBRANE PROTEIN"/>
    <property type="match status" value="1"/>
</dbReference>
<evidence type="ECO:0000256" key="1">
    <source>
        <dbReference type="SAM" id="Phobius"/>
    </source>
</evidence>
<dbReference type="PANTHER" id="PTHR36009">
    <property type="match status" value="1"/>
</dbReference>
<dbReference type="AlphaFoldDB" id="A0A1Z4JA92"/>
<accession>A0A1Z4JA92</accession>
<feature type="transmembrane region" description="Helical" evidence="1">
    <location>
        <begin position="116"/>
        <end position="140"/>
    </location>
</feature>
<feature type="transmembrane region" description="Helical" evidence="1">
    <location>
        <begin position="191"/>
        <end position="211"/>
    </location>
</feature>
<evidence type="ECO:0000313" key="2">
    <source>
        <dbReference type="EMBL" id="BAY53672.1"/>
    </source>
</evidence>
<feature type="transmembrane region" description="Helical" evidence="1">
    <location>
        <begin position="73"/>
        <end position="96"/>
    </location>
</feature>
<keyword evidence="1" id="KW-0472">Membrane</keyword>
<keyword evidence="1" id="KW-1133">Transmembrane helix</keyword>
<feature type="transmembrane region" description="Helical" evidence="1">
    <location>
        <begin position="152"/>
        <end position="171"/>
    </location>
</feature>
<proteinExistence type="predicted"/>
<keyword evidence="3" id="KW-1185">Reference proteome</keyword>